<protein>
    <submittedName>
        <fullName evidence="6">N5,N10-methylene tetrahydromethanopterin reductase</fullName>
    </submittedName>
</protein>
<dbReference type="EMBL" id="MSIF01000025">
    <property type="protein sequence ID" value="OLF05832.1"/>
    <property type="molecule type" value="Genomic_DNA"/>
</dbReference>
<keyword evidence="2" id="KW-0288">FMN</keyword>
<keyword evidence="7" id="KW-1185">Reference proteome</keyword>
<dbReference type="InterPro" id="IPR036661">
    <property type="entry name" value="Luciferase-like_sf"/>
</dbReference>
<gene>
    <name evidence="6" type="ORF">BLA60_34155</name>
</gene>
<accession>A0A7Z0WGN0</accession>
<keyword evidence="1" id="KW-0285">Flavoprotein</keyword>
<evidence type="ECO:0000256" key="1">
    <source>
        <dbReference type="ARBA" id="ARBA00022630"/>
    </source>
</evidence>
<feature type="domain" description="Luciferase-like" evidence="5">
    <location>
        <begin position="17"/>
        <end position="248"/>
    </location>
</feature>
<evidence type="ECO:0000256" key="2">
    <source>
        <dbReference type="ARBA" id="ARBA00022643"/>
    </source>
</evidence>
<evidence type="ECO:0000313" key="7">
    <source>
        <dbReference type="Proteomes" id="UP000185696"/>
    </source>
</evidence>
<organism evidence="6 7">
    <name type="scientific">Actinophytocola xinjiangensis</name>
    <dbReference type="NCBI Taxonomy" id="485602"/>
    <lineage>
        <taxon>Bacteria</taxon>
        <taxon>Bacillati</taxon>
        <taxon>Actinomycetota</taxon>
        <taxon>Actinomycetes</taxon>
        <taxon>Pseudonocardiales</taxon>
        <taxon>Pseudonocardiaceae</taxon>
    </lineage>
</organism>
<dbReference type="PANTHER" id="PTHR42847">
    <property type="entry name" value="ALKANESULFONATE MONOOXYGENASE"/>
    <property type="match status" value="1"/>
</dbReference>
<dbReference type="RefSeq" id="WP_075137192.1">
    <property type="nucleotide sequence ID" value="NZ_MSIF01000025.1"/>
</dbReference>
<keyword evidence="4" id="KW-0503">Monooxygenase</keyword>
<evidence type="ECO:0000313" key="6">
    <source>
        <dbReference type="EMBL" id="OLF05832.1"/>
    </source>
</evidence>
<name>A0A7Z0WGN0_9PSEU</name>
<keyword evidence="3" id="KW-0560">Oxidoreductase</keyword>
<evidence type="ECO:0000256" key="3">
    <source>
        <dbReference type="ARBA" id="ARBA00023002"/>
    </source>
</evidence>
<reference evidence="6 7" key="1">
    <citation type="submission" date="2016-12" db="EMBL/GenBank/DDBJ databases">
        <title>The draft genome sequence of Actinophytocola xinjiangensis.</title>
        <authorList>
            <person name="Wang W."/>
            <person name="Yuan L."/>
        </authorList>
    </citation>
    <scope>NUCLEOTIDE SEQUENCE [LARGE SCALE GENOMIC DNA]</scope>
    <source>
        <strain evidence="6 7">CGMCC 4.4663</strain>
    </source>
</reference>
<dbReference type="PANTHER" id="PTHR42847:SF4">
    <property type="entry name" value="ALKANESULFONATE MONOOXYGENASE-RELATED"/>
    <property type="match status" value="1"/>
</dbReference>
<dbReference type="SUPFAM" id="SSF51679">
    <property type="entry name" value="Bacterial luciferase-like"/>
    <property type="match status" value="1"/>
</dbReference>
<sequence>MEIGVGLPSVIRDVAGDTVLEWAREADRAGFSSLATLDRLVYDNYDCLTTLAAAAAVTERARLATTIMISPLQANTALLAKQAATVDRLSGGRLVLGVAAGARPDDFRASGVPMAGRGRRVEAQVAELREIWSGARRGFAGGIGPTVASPPPILMGGHSPAALARTARVADGWISGGGGVDMFTGGVHALRAAWREAGREGSPRIVSLTYFALGSSARELADGYLNDYYGFAPPYAQLVARNAAVGEAKLTETLTRLRDIGCDEVVLAPCGSSLDQLKELREVVGK</sequence>
<dbReference type="Proteomes" id="UP000185696">
    <property type="component" value="Unassembled WGS sequence"/>
</dbReference>
<evidence type="ECO:0000259" key="5">
    <source>
        <dbReference type="Pfam" id="PF00296"/>
    </source>
</evidence>
<dbReference type="AlphaFoldDB" id="A0A7Z0WGN0"/>
<comment type="caution">
    <text evidence="6">The sequence shown here is derived from an EMBL/GenBank/DDBJ whole genome shotgun (WGS) entry which is preliminary data.</text>
</comment>
<dbReference type="Pfam" id="PF00296">
    <property type="entry name" value="Bac_luciferase"/>
    <property type="match status" value="1"/>
</dbReference>
<dbReference type="InterPro" id="IPR011251">
    <property type="entry name" value="Luciferase-like_dom"/>
</dbReference>
<proteinExistence type="predicted"/>
<dbReference type="Gene3D" id="3.20.20.30">
    <property type="entry name" value="Luciferase-like domain"/>
    <property type="match status" value="1"/>
</dbReference>
<dbReference type="InterPro" id="IPR050172">
    <property type="entry name" value="SsuD_RutA_monooxygenase"/>
</dbReference>
<dbReference type="GO" id="GO:0046306">
    <property type="term" value="P:alkanesulfonate catabolic process"/>
    <property type="evidence" value="ECO:0007669"/>
    <property type="project" value="TreeGrafter"/>
</dbReference>
<dbReference type="GO" id="GO:0008726">
    <property type="term" value="F:alkanesulfonate monooxygenase activity"/>
    <property type="evidence" value="ECO:0007669"/>
    <property type="project" value="TreeGrafter"/>
</dbReference>
<dbReference type="OrthoDB" id="5723200at2"/>
<evidence type="ECO:0000256" key="4">
    <source>
        <dbReference type="ARBA" id="ARBA00023033"/>
    </source>
</evidence>